<dbReference type="EMBL" id="JACASE010000014">
    <property type="protein sequence ID" value="KAF6410411.1"/>
    <property type="molecule type" value="Genomic_DNA"/>
</dbReference>
<dbReference type="AlphaFoldDB" id="A0A7J8CHS8"/>
<name>A0A7J8CHS8_ROUAE</name>
<sequence length="122" mass="13020">MWAEFKGKGGEGKSKMNKPANEKNVSKCWALPALHSTWPGETGSVSSPAVTSQVKASSGFEGLIRRSWARGGASIIPCLGMKGHPEGSRSPWHHFPGRGDRNLDPRFPGKLLGFPTGLVPSP</sequence>
<proteinExistence type="predicted"/>
<feature type="region of interest" description="Disordered" evidence="1">
    <location>
        <begin position="1"/>
        <end position="22"/>
    </location>
</feature>
<evidence type="ECO:0000256" key="1">
    <source>
        <dbReference type="SAM" id="MobiDB-lite"/>
    </source>
</evidence>
<evidence type="ECO:0000313" key="3">
    <source>
        <dbReference type="Proteomes" id="UP000593571"/>
    </source>
</evidence>
<dbReference type="Proteomes" id="UP000593571">
    <property type="component" value="Unassembled WGS sequence"/>
</dbReference>
<accession>A0A7J8CHS8</accession>
<comment type="caution">
    <text evidence="2">The sequence shown here is derived from an EMBL/GenBank/DDBJ whole genome shotgun (WGS) entry which is preliminary data.</text>
</comment>
<reference evidence="2 3" key="1">
    <citation type="journal article" date="2020" name="Nature">
        <title>Six reference-quality genomes reveal evolution of bat adaptations.</title>
        <authorList>
            <person name="Jebb D."/>
            <person name="Huang Z."/>
            <person name="Pippel M."/>
            <person name="Hughes G.M."/>
            <person name="Lavrichenko K."/>
            <person name="Devanna P."/>
            <person name="Winkler S."/>
            <person name="Jermiin L.S."/>
            <person name="Skirmuntt E.C."/>
            <person name="Katzourakis A."/>
            <person name="Burkitt-Gray L."/>
            <person name="Ray D.A."/>
            <person name="Sullivan K.A.M."/>
            <person name="Roscito J.G."/>
            <person name="Kirilenko B.M."/>
            <person name="Davalos L.M."/>
            <person name="Corthals A.P."/>
            <person name="Power M.L."/>
            <person name="Jones G."/>
            <person name="Ransome R.D."/>
            <person name="Dechmann D.K.N."/>
            <person name="Locatelli A.G."/>
            <person name="Puechmaille S.J."/>
            <person name="Fedrigo O."/>
            <person name="Jarvis E.D."/>
            <person name="Hiller M."/>
            <person name="Vernes S.C."/>
            <person name="Myers E.W."/>
            <person name="Teeling E.C."/>
        </authorList>
    </citation>
    <scope>NUCLEOTIDE SEQUENCE [LARGE SCALE GENOMIC DNA]</scope>
    <source>
        <strain evidence="2">MRouAeg1</strain>
        <tissue evidence="2">Muscle</tissue>
    </source>
</reference>
<feature type="region of interest" description="Disordered" evidence="1">
    <location>
        <begin position="80"/>
        <end position="122"/>
    </location>
</feature>
<protein>
    <submittedName>
        <fullName evidence="2">Uncharacterized protein</fullName>
    </submittedName>
</protein>
<evidence type="ECO:0000313" key="2">
    <source>
        <dbReference type="EMBL" id="KAF6410411.1"/>
    </source>
</evidence>
<keyword evidence="3" id="KW-1185">Reference proteome</keyword>
<gene>
    <name evidence="2" type="ORF">HJG63_008971</name>
</gene>
<organism evidence="2 3">
    <name type="scientific">Rousettus aegyptiacus</name>
    <name type="common">Egyptian fruit bat</name>
    <name type="synonym">Pteropus aegyptiacus</name>
    <dbReference type="NCBI Taxonomy" id="9407"/>
    <lineage>
        <taxon>Eukaryota</taxon>
        <taxon>Metazoa</taxon>
        <taxon>Chordata</taxon>
        <taxon>Craniata</taxon>
        <taxon>Vertebrata</taxon>
        <taxon>Euteleostomi</taxon>
        <taxon>Mammalia</taxon>
        <taxon>Eutheria</taxon>
        <taxon>Laurasiatheria</taxon>
        <taxon>Chiroptera</taxon>
        <taxon>Yinpterochiroptera</taxon>
        <taxon>Pteropodoidea</taxon>
        <taxon>Pteropodidae</taxon>
        <taxon>Rousettinae</taxon>
        <taxon>Rousettus</taxon>
    </lineage>
</organism>